<gene>
    <name evidence="1" type="ORF">I5M27_01940</name>
</gene>
<comment type="caution">
    <text evidence="1">The sequence shown here is derived from an EMBL/GenBank/DDBJ whole genome shotgun (WGS) entry which is preliminary data.</text>
</comment>
<organism evidence="1 2">
    <name type="scientific">Adhaeribacter terrigena</name>
    <dbReference type="NCBI Taxonomy" id="2793070"/>
    <lineage>
        <taxon>Bacteria</taxon>
        <taxon>Pseudomonadati</taxon>
        <taxon>Bacteroidota</taxon>
        <taxon>Cytophagia</taxon>
        <taxon>Cytophagales</taxon>
        <taxon>Hymenobacteraceae</taxon>
        <taxon>Adhaeribacter</taxon>
    </lineage>
</organism>
<accession>A0ABS1BX50</accession>
<dbReference type="CDD" id="cd03801">
    <property type="entry name" value="GT4_PimA-like"/>
    <property type="match status" value="1"/>
</dbReference>
<dbReference type="EMBL" id="JAEHFX010000001">
    <property type="protein sequence ID" value="MBK0401726.1"/>
    <property type="molecule type" value="Genomic_DNA"/>
</dbReference>
<keyword evidence="2" id="KW-1185">Reference proteome</keyword>
<reference evidence="1 2" key="1">
    <citation type="submission" date="2020-12" db="EMBL/GenBank/DDBJ databases">
        <title>Bacterial novel species Adhaeribacter sp. BT258 isolated from soil.</title>
        <authorList>
            <person name="Jung H.-Y."/>
        </authorList>
    </citation>
    <scope>NUCLEOTIDE SEQUENCE [LARGE SCALE GENOMIC DNA]</scope>
    <source>
        <strain evidence="1 2">BT258</strain>
    </source>
</reference>
<sequence length="365" mass="42251">MIMRKILFVAPYPEGLAPSQRLKYEQYYPYFREAGYEITTRSFIDAEFWQTVYKPGNTFRKILFTIKAYFRRIKDLFTLGKYDVVYVHLWVTPIGPPLFEWLFRKFSKRLIYDIDDLIFLKPKSKSNPLINWLKSSNKSIYLMKVADHVITCTPHLDQFVRQFNNKTTDISSTINTIAYRPRKDYSVKEKITLGWSGSHSTSKYVYLLNNVFLKLKEEIDFRLLVIGDREFKMEGIEVIAIPWQESTEVDDLAKIDIGLYPLPDEEWVLGKSGLKALQYMALGIPTIATAIGANYRVIESGVSGFLVNSPEEWLQAIRDLAKNEALRVSIGSKAAERVEQFYSLNANAPVYLRILDKVISNEVNS</sequence>
<proteinExistence type="predicted"/>
<dbReference type="Pfam" id="PF13692">
    <property type="entry name" value="Glyco_trans_1_4"/>
    <property type="match status" value="1"/>
</dbReference>
<name>A0ABS1BX50_9BACT</name>
<dbReference type="SUPFAM" id="SSF53756">
    <property type="entry name" value="UDP-Glycosyltransferase/glycogen phosphorylase"/>
    <property type="match status" value="1"/>
</dbReference>
<dbReference type="PANTHER" id="PTHR12526">
    <property type="entry name" value="GLYCOSYLTRANSFERASE"/>
    <property type="match status" value="1"/>
</dbReference>
<evidence type="ECO:0000313" key="1">
    <source>
        <dbReference type="EMBL" id="MBK0401726.1"/>
    </source>
</evidence>
<dbReference type="Gene3D" id="3.40.50.2000">
    <property type="entry name" value="Glycogen Phosphorylase B"/>
    <property type="match status" value="2"/>
</dbReference>
<protein>
    <submittedName>
        <fullName evidence="1">Glycosyltransferase family 4 protein</fullName>
    </submittedName>
</protein>
<evidence type="ECO:0000313" key="2">
    <source>
        <dbReference type="Proteomes" id="UP000644147"/>
    </source>
</evidence>
<dbReference type="Proteomes" id="UP000644147">
    <property type="component" value="Unassembled WGS sequence"/>
</dbReference>